<gene>
    <name evidence="5" type="ORF">SAMN05444392_10810</name>
</gene>
<dbReference type="SUPFAM" id="SSF46785">
    <property type="entry name" value="Winged helix' DNA-binding domain"/>
    <property type="match status" value="1"/>
</dbReference>
<evidence type="ECO:0000256" key="3">
    <source>
        <dbReference type="ARBA" id="ARBA00023163"/>
    </source>
</evidence>
<feature type="domain" description="HTH asnC-type" evidence="4">
    <location>
        <begin position="8"/>
        <end position="64"/>
    </location>
</feature>
<dbReference type="InterPro" id="IPR011008">
    <property type="entry name" value="Dimeric_a/b-barrel"/>
</dbReference>
<keyword evidence="3" id="KW-0804">Transcription</keyword>
<dbReference type="PANTHER" id="PTHR43413:SF7">
    <property type="entry name" value="HTH-TYPE TRANSCRIPTIONAL REGULATOR PTR2"/>
    <property type="match status" value="1"/>
</dbReference>
<dbReference type="PRINTS" id="PR00033">
    <property type="entry name" value="HTHASNC"/>
</dbReference>
<dbReference type="InterPro" id="IPR036388">
    <property type="entry name" value="WH-like_DNA-bd_sf"/>
</dbReference>
<sequence length="165" mass="18816">MKPEQLQEEIVTILQENSRIEVQQLADMLGVTAQAVEKQLKELQEKRIILRFGTVVNWQKLGRQKVYALIDVKITPQRGHGFDALAKRIYRFPEVHSVYVMSGTYDLSVGLEVDSLEAVGRFVTEKLSPLDSVVSTTTHFVLKKYKEDGVIFDDPENDQRLVISP</sequence>
<dbReference type="InterPro" id="IPR019888">
    <property type="entry name" value="Tscrpt_reg_AsnC-like"/>
</dbReference>
<accession>A0A1M4Z3X8</accession>
<evidence type="ECO:0000256" key="1">
    <source>
        <dbReference type="ARBA" id="ARBA00023015"/>
    </source>
</evidence>
<keyword evidence="1" id="KW-0805">Transcription regulation</keyword>
<dbReference type="RefSeq" id="WP_073155247.1">
    <property type="nucleotide sequence ID" value="NZ_FQVL01000008.1"/>
</dbReference>
<dbReference type="InterPro" id="IPR050684">
    <property type="entry name" value="HTH-Siroheme_Decarb"/>
</dbReference>
<dbReference type="Pfam" id="PF13412">
    <property type="entry name" value="HTH_24"/>
    <property type="match status" value="1"/>
</dbReference>
<dbReference type="SMART" id="SM00344">
    <property type="entry name" value="HTH_ASNC"/>
    <property type="match status" value="1"/>
</dbReference>
<organism evidence="5 6">
    <name type="scientific">Seinonella peptonophila</name>
    <dbReference type="NCBI Taxonomy" id="112248"/>
    <lineage>
        <taxon>Bacteria</taxon>
        <taxon>Bacillati</taxon>
        <taxon>Bacillota</taxon>
        <taxon>Bacilli</taxon>
        <taxon>Bacillales</taxon>
        <taxon>Thermoactinomycetaceae</taxon>
        <taxon>Seinonella</taxon>
    </lineage>
</organism>
<dbReference type="OrthoDB" id="66249at2"/>
<dbReference type="InterPro" id="IPR019887">
    <property type="entry name" value="Tscrpt_reg_AsnC/Lrp_C"/>
</dbReference>
<evidence type="ECO:0000313" key="5">
    <source>
        <dbReference type="EMBL" id="SHF12442.1"/>
    </source>
</evidence>
<proteinExistence type="predicted"/>
<protein>
    <submittedName>
        <fullName evidence="5">Transcriptional regulator, AsnC family</fullName>
    </submittedName>
</protein>
<dbReference type="SUPFAM" id="SSF54909">
    <property type="entry name" value="Dimeric alpha+beta barrel"/>
    <property type="match status" value="1"/>
</dbReference>
<dbReference type="Proteomes" id="UP000184476">
    <property type="component" value="Unassembled WGS sequence"/>
</dbReference>
<dbReference type="Gene3D" id="3.30.70.920">
    <property type="match status" value="1"/>
</dbReference>
<dbReference type="Gene3D" id="1.10.10.10">
    <property type="entry name" value="Winged helix-like DNA-binding domain superfamily/Winged helix DNA-binding domain"/>
    <property type="match status" value="1"/>
</dbReference>
<evidence type="ECO:0000259" key="4">
    <source>
        <dbReference type="PROSITE" id="PS50956"/>
    </source>
</evidence>
<name>A0A1M4Z3X8_9BACL</name>
<evidence type="ECO:0000256" key="2">
    <source>
        <dbReference type="ARBA" id="ARBA00023125"/>
    </source>
</evidence>
<keyword evidence="6" id="KW-1185">Reference proteome</keyword>
<dbReference type="GO" id="GO:0043565">
    <property type="term" value="F:sequence-specific DNA binding"/>
    <property type="evidence" value="ECO:0007669"/>
    <property type="project" value="InterPro"/>
</dbReference>
<evidence type="ECO:0000313" key="6">
    <source>
        <dbReference type="Proteomes" id="UP000184476"/>
    </source>
</evidence>
<dbReference type="EMBL" id="FQVL01000008">
    <property type="protein sequence ID" value="SHF12442.1"/>
    <property type="molecule type" value="Genomic_DNA"/>
</dbReference>
<dbReference type="InterPro" id="IPR036390">
    <property type="entry name" value="WH_DNA-bd_sf"/>
</dbReference>
<dbReference type="PANTHER" id="PTHR43413">
    <property type="entry name" value="TRANSCRIPTIONAL REGULATOR, ASNC FAMILY"/>
    <property type="match status" value="1"/>
</dbReference>
<dbReference type="PROSITE" id="PS50956">
    <property type="entry name" value="HTH_ASNC_2"/>
    <property type="match status" value="1"/>
</dbReference>
<dbReference type="InterPro" id="IPR000485">
    <property type="entry name" value="AsnC-type_HTH_dom"/>
</dbReference>
<dbReference type="STRING" id="112248.SAMN05444392_10810"/>
<dbReference type="AlphaFoldDB" id="A0A1M4Z3X8"/>
<dbReference type="Pfam" id="PF01037">
    <property type="entry name" value="AsnC_trans_reg"/>
    <property type="match status" value="1"/>
</dbReference>
<reference evidence="5 6" key="1">
    <citation type="submission" date="2016-11" db="EMBL/GenBank/DDBJ databases">
        <authorList>
            <person name="Jaros S."/>
            <person name="Januszkiewicz K."/>
            <person name="Wedrychowicz H."/>
        </authorList>
    </citation>
    <scope>NUCLEOTIDE SEQUENCE [LARGE SCALE GENOMIC DNA]</scope>
    <source>
        <strain evidence="5 6">DSM 44666</strain>
    </source>
</reference>
<keyword evidence="2" id="KW-0238">DNA-binding</keyword>